<evidence type="ECO:0000256" key="5">
    <source>
        <dbReference type="SAM" id="MobiDB-lite"/>
    </source>
</evidence>
<feature type="compositionally biased region" description="Gly residues" evidence="5">
    <location>
        <begin position="75"/>
        <end position="86"/>
    </location>
</feature>
<dbReference type="Gene3D" id="3.90.1720.10">
    <property type="entry name" value="endopeptidase domain like (from Nostoc punctiforme)"/>
    <property type="match status" value="1"/>
</dbReference>
<feature type="region of interest" description="Disordered" evidence="5">
    <location>
        <begin position="1060"/>
        <end position="1079"/>
    </location>
</feature>
<dbReference type="Pfam" id="PF00877">
    <property type="entry name" value="NLPC_P60"/>
    <property type="match status" value="1"/>
</dbReference>
<dbReference type="EMBL" id="BAABHJ010000023">
    <property type="protein sequence ID" value="GAA4613485.1"/>
    <property type="molecule type" value="Genomic_DNA"/>
</dbReference>
<keyword evidence="4" id="KW-0788">Thiol protease</keyword>
<dbReference type="InterPro" id="IPR000064">
    <property type="entry name" value="NLP_P60_dom"/>
</dbReference>
<keyword evidence="8" id="KW-1185">Reference proteome</keyword>
<evidence type="ECO:0000313" key="8">
    <source>
        <dbReference type="Proteomes" id="UP001500212"/>
    </source>
</evidence>
<feature type="compositionally biased region" description="Gly residues" evidence="5">
    <location>
        <begin position="104"/>
        <end position="113"/>
    </location>
</feature>
<protein>
    <recommendedName>
        <fullName evidence="6">NlpC/P60 domain-containing protein</fullName>
    </recommendedName>
</protein>
<keyword evidence="2" id="KW-0645">Protease</keyword>
<sequence length="1220" mass="126233">MNEAGNTPPQPPVPAGPPPSQPPAAPPPETGEPGESSGYDPRAEAAPPARAKDLIKDNAPSGGGSGGPPSTEPEFGGGESGSGGGSANPMRNPAGPNVPKPPGGSAGEGGGAAKGLAQKAGGLGSKAGGAANRMPRMPEGDNLKEKGANAAGQVADQAARKYANSMGVPDKAYDLGKKALASKPGQALMNKTPGGKLLNKTRLGRSFKDGFMGDADKKKGKKGGGKGNQKGDAPGSGSGSGGKGKVLVAGSAGMLPIVLLLLLPMALGAASDKDAPGQPDNRSNTLVAKYFPNKWQQVLEQAADRAAAGGAPDYATVPWTVLAGIVATQTDFARYSPYDSTDRDPGRTAPEIAQTGGSGSGDDITGGNTVGAGPEAIKGVTGAGESKPIASGHPGPPAGDLSHQLGWFMWAMRMHESTNNYKAGRREAACGAYQYMPLTWNKYGGYATACDAPPSIQDKRAKSDFITSWNKWHMWQSVAIKHFTGSDVWAKTPSKWDECPAACAANGGGINPTGWAYVDDVMKKMAEAAKKYPDTGAQPAAYWSGGSTARSADMGPHSATSSISRSNAAAADLRAVTAADLYAADAADRTDSGEGVLADGCAVNNPSPPIGGKDTQGSGPYLITPSAADDMRKSFLDPQNPCNSSLYVARKLSEAAKKVHSDPSSPRWLADGSANDQANARKYWSKAIEVSGLFVERTAQPDAPCALPPQDSKKPWSADLKIIWIWHCQVTRMPKLYLVTGGQSVNKKFTYTVEEDRSAAEQTLINEAIEVSYAASKWKTDKCDDKSKDRQGIFPMTPQEAAKAGVADRCDDEKNIEGAAKLVLPGEAVPPEKRDKKKGDFQPMVGGWQSLSIAMGQDLDIFSVIGPSTSLVASDACTKVMTTFLKKVAPLATEFATLKKAPDEKDLDAWRQKLATLETTNQIADPGADPACMVGSWSPGFNGELADLATSLAGADAALADNLTGLGNYYQAADAAVKATDPVVGQDPLVIPRLAPRPLKEIQAPTAADATQAWANLGTSDGTTLPLSQVAIDYAWFFGGVISPFNSAGKRIGSLADGSAGNGSTTGGAPGGGPATLGDLNGPLGERIVAWASKWIGLPYQFGGGDAHGPTVGTNSNGSGKPGFDCSGLTLYAVYNATGGQVSLAHYVPTQWENSHVHRVSYSELQPGDLIAMHGWGHVGIYIGGGKMIHAPHTGDVVKISDITSGWYRDVFITGGRVTL</sequence>
<gene>
    <name evidence="7" type="ORF">GCM10023195_58360</name>
</gene>
<feature type="region of interest" description="Disordered" evidence="5">
    <location>
        <begin position="1"/>
        <end position="162"/>
    </location>
</feature>
<reference evidence="8" key="1">
    <citation type="journal article" date="2019" name="Int. J. Syst. Evol. Microbiol.">
        <title>The Global Catalogue of Microorganisms (GCM) 10K type strain sequencing project: providing services to taxonomists for standard genome sequencing and annotation.</title>
        <authorList>
            <consortium name="The Broad Institute Genomics Platform"/>
            <consortium name="The Broad Institute Genome Sequencing Center for Infectious Disease"/>
            <person name="Wu L."/>
            <person name="Ma J."/>
        </authorList>
    </citation>
    <scope>NUCLEOTIDE SEQUENCE [LARGE SCALE GENOMIC DNA]</scope>
    <source>
        <strain evidence="8">JCM 17938</strain>
    </source>
</reference>
<dbReference type="SUPFAM" id="SSF54001">
    <property type="entry name" value="Cysteine proteinases"/>
    <property type="match status" value="1"/>
</dbReference>
<dbReference type="PANTHER" id="PTHR47359">
    <property type="entry name" value="PEPTIDOGLYCAN DL-ENDOPEPTIDASE CWLO"/>
    <property type="match status" value="1"/>
</dbReference>
<feature type="compositionally biased region" description="Low complexity" evidence="5">
    <location>
        <begin position="148"/>
        <end position="157"/>
    </location>
</feature>
<evidence type="ECO:0000313" key="7">
    <source>
        <dbReference type="EMBL" id="GAA4613485.1"/>
    </source>
</evidence>
<feature type="region of interest" description="Disordered" evidence="5">
    <location>
        <begin position="336"/>
        <end position="396"/>
    </location>
</feature>
<dbReference type="Gene3D" id="1.10.530.10">
    <property type="match status" value="1"/>
</dbReference>
<dbReference type="InterPro" id="IPR038765">
    <property type="entry name" value="Papain-like_cys_pep_sf"/>
</dbReference>
<dbReference type="InterPro" id="IPR051794">
    <property type="entry name" value="PG_Endopeptidase_C40"/>
</dbReference>
<evidence type="ECO:0000259" key="6">
    <source>
        <dbReference type="PROSITE" id="PS51935"/>
    </source>
</evidence>
<comment type="caution">
    <text evidence="7">The sequence shown here is derived from an EMBL/GenBank/DDBJ whole genome shotgun (WGS) entry which is preliminary data.</text>
</comment>
<evidence type="ECO:0000256" key="1">
    <source>
        <dbReference type="ARBA" id="ARBA00007074"/>
    </source>
</evidence>
<feature type="domain" description="NlpC/P60" evidence="6">
    <location>
        <begin position="1082"/>
        <end position="1219"/>
    </location>
</feature>
<feature type="compositionally biased region" description="Gly residues" evidence="5">
    <location>
        <begin position="1060"/>
        <end position="1075"/>
    </location>
</feature>
<evidence type="ECO:0000256" key="4">
    <source>
        <dbReference type="ARBA" id="ARBA00022807"/>
    </source>
</evidence>
<evidence type="ECO:0000256" key="2">
    <source>
        <dbReference type="ARBA" id="ARBA00022670"/>
    </source>
</evidence>
<feature type="region of interest" description="Disordered" evidence="5">
    <location>
        <begin position="184"/>
        <end position="242"/>
    </location>
</feature>
<accession>A0ABP8TT30</accession>
<proteinExistence type="inferred from homology"/>
<comment type="similarity">
    <text evidence="1">Belongs to the peptidase C40 family.</text>
</comment>
<dbReference type="InterPro" id="IPR023346">
    <property type="entry name" value="Lysozyme-like_dom_sf"/>
</dbReference>
<dbReference type="PANTHER" id="PTHR47359:SF3">
    <property type="entry name" value="NLP_P60 DOMAIN-CONTAINING PROTEIN-RELATED"/>
    <property type="match status" value="1"/>
</dbReference>
<keyword evidence="3" id="KW-0378">Hydrolase</keyword>
<dbReference type="SUPFAM" id="SSF53955">
    <property type="entry name" value="Lysozyme-like"/>
    <property type="match status" value="1"/>
</dbReference>
<evidence type="ECO:0000256" key="3">
    <source>
        <dbReference type="ARBA" id="ARBA00022801"/>
    </source>
</evidence>
<dbReference type="PROSITE" id="PS51935">
    <property type="entry name" value="NLPC_P60"/>
    <property type="match status" value="1"/>
</dbReference>
<feature type="compositionally biased region" description="Basic and acidic residues" evidence="5">
    <location>
        <begin position="136"/>
        <end position="147"/>
    </location>
</feature>
<feature type="compositionally biased region" description="Pro residues" evidence="5">
    <location>
        <begin position="8"/>
        <end position="30"/>
    </location>
</feature>
<dbReference type="Proteomes" id="UP001500212">
    <property type="component" value="Unassembled WGS sequence"/>
</dbReference>
<name>A0ABP8TT30_9ACTN</name>
<organism evidence="7 8">
    <name type="scientific">Actinoallomurus liliacearum</name>
    <dbReference type="NCBI Taxonomy" id="1080073"/>
    <lineage>
        <taxon>Bacteria</taxon>
        <taxon>Bacillati</taxon>
        <taxon>Actinomycetota</taxon>
        <taxon>Actinomycetes</taxon>
        <taxon>Streptosporangiales</taxon>
        <taxon>Thermomonosporaceae</taxon>
        <taxon>Actinoallomurus</taxon>
    </lineage>
</organism>